<dbReference type="Proteomes" id="UP001589608">
    <property type="component" value="Unassembled WGS sequence"/>
</dbReference>
<sequence>MRYDLMEAAARKEAGPGFLFLFAAVAAAIGIGLLVRAARNDQMTPDERAGQHPTQLGSDIMGRNPALGRGVGCLAIVIAIVALVLALVKLS</sequence>
<keyword evidence="1" id="KW-0812">Transmembrane</keyword>
<proteinExistence type="predicted"/>
<dbReference type="RefSeq" id="WP_223103507.1">
    <property type="nucleotide sequence ID" value="NZ_CP061913.1"/>
</dbReference>
<keyword evidence="1" id="KW-1133">Transmembrane helix</keyword>
<feature type="transmembrane region" description="Helical" evidence="1">
    <location>
        <begin position="66"/>
        <end position="88"/>
    </location>
</feature>
<evidence type="ECO:0000313" key="2">
    <source>
        <dbReference type="EMBL" id="MFB9443396.1"/>
    </source>
</evidence>
<name>A0ABV5M3H6_9ACTN</name>
<gene>
    <name evidence="2" type="ORF">ACFFTR_09895</name>
</gene>
<evidence type="ECO:0000313" key="3">
    <source>
        <dbReference type="Proteomes" id="UP001589608"/>
    </source>
</evidence>
<feature type="transmembrane region" description="Helical" evidence="1">
    <location>
        <begin position="18"/>
        <end position="38"/>
    </location>
</feature>
<protein>
    <submittedName>
        <fullName evidence="2">Uncharacterized protein</fullName>
    </submittedName>
</protein>
<reference evidence="2 3" key="1">
    <citation type="submission" date="2024-09" db="EMBL/GenBank/DDBJ databases">
        <authorList>
            <person name="Sun Q."/>
            <person name="Mori K."/>
        </authorList>
    </citation>
    <scope>NUCLEOTIDE SEQUENCE [LARGE SCALE GENOMIC DNA]</scope>
    <source>
        <strain evidence="2 3">JCM 3307</strain>
    </source>
</reference>
<organism evidence="2 3">
    <name type="scientific">Dactylosporangium vinaceum</name>
    <dbReference type="NCBI Taxonomy" id="53362"/>
    <lineage>
        <taxon>Bacteria</taxon>
        <taxon>Bacillati</taxon>
        <taxon>Actinomycetota</taxon>
        <taxon>Actinomycetes</taxon>
        <taxon>Micromonosporales</taxon>
        <taxon>Micromonosporaceae</taxon>
        <taxon>Dactylosporangium</taxon>
    </lineage>
</organism>
<accession>A0ABV5M3H6</accession>
<keyword evidence="1" id="KW-0472">Membrane</keyword>
<evidence type="ECO:0000256" key="1">
    <source>
        <dbReference type="SAM" id="Phobius"/>
    </source>
</evidence>
<dbReference type="EMBL" id="JBHMCA010000020">
    <property type="protein sequence ID" value="MFB9443396.1"/>
    <property type="molecule type" value="Genomic_DNA"/>
</dbReference>
<comment type="caution">
    <text evidence="2">The sequence shown here is derived from an EMBL/GenBank/DDBJ whole genome shotgun (WGS) entry which is preliminary data.</text>
</comment>
<keyword evidence="3" id="KW-1185">Reference proteome</keyword>